<reference evidence="3 4" key="1">
    <citation type="journal article" date="2019" name="Nat. Microbiol.">
        <title>Mediterranean grassland soil C-N compound turnover is dependent on rainfall and depth, and is mediated by genomically divergent microorganisms.</title>
        <authorList>
            <person name="Diamond S."/>
            <person name="Andeer P.F."/>
            <person name="Li Z."/>
            <person name="Crits-Christoph A."/>
            <person name="Burstein D."/>
            <person name="Anantharaman K."/>
            <person name="Lane K.R."/>
            <person name="Thomas B.C."/>
            <person name="Pan C."/>
            <person name="Northen T.R."/>
            <person name="Banfield J.F."/>
        </authorList>
    </citation>
    <scope>NUCLEOTIDE SEQUENCE [LARGE SCALE GENOMIC DNA]</scope>
    <source>
        <strain evidence="3">WS_6</strain>
    </source>
</reference>
<dbReference type="AlphaFoldDB" id="A0A538SZN5"/>
<keyword evidence="2" id="KW-0472">Membrane</keyword>
<feature type="transmembrane region" description="Helical" evidence="2">
    <location>
        <begin position="143"/>
        <end position="163"/>
    </location>
</feature>
<keyword evidence="2" id="KW-1133">Transmembrane helix</keyword>
<name>A0A538SZN5_UNCEI</name>
<dbReference type="EMBL" id="VBOW01000076">
    <property type="protein sequence ID" value="TMQ56848.1"/>
    <property type="molecule type" value="Genomic_DNA"/>
</dbReference>
<feature type="compositionally biased region" description="Basic and acidic residues" evidence="1">
    <location>
        <begin position="180"/>
        <end position="189"/>
    </location>
</feature>
<feature type="transmembrane region" description="Helical" evidence="2">
    <location>
        <begin position="12"/>
        <end position="37"/>
    </location>
</feature>
<feature type="transmembrane region" description="Helical" evidence="2">
    <location>
        <begin position="115"/>
        <end position="137"/>
    </location>
</feature>
<feature type="transmembrane region" description="Helical" evidence="2">
    <location>
        <begin position="82"/>
        <end position="103"/>
    </location>
</feature>
<proteinExistence type="predicted"/>
<evidence type="ECO:0000313" key="3">
    <source>
        <dbReference type="EMBL" id="TMQ56848.1"/>
    </source>
</evidence>
<dbReference type="Proteomes" id="UP000316852">
    <property type="component" value="Unassembled WGS sequence"/>
</dbReference>
<accession>A0A538SZN5</accession>
<feature type="region of interest" description="Disordered" evidence="1">
    <location>
        <begin position="180"/>
        <end position="205"/>
    </location>
</feature>
<comment type="caution">
    <text evidence="3">The sequence shown here is derived from an EMBL/GenBank/DDBJ whole genome shotgun (WGS) entry which is preliminary data.</text>
</comment>
<feature type="transmembrane region" description="Helical" evidence="2">
    <location>
        <begin position="57"/>
        <end position="76"/>
    </location>
</feature>
<evidence type="ECO:0000256" key="1">
    <source>
        <dbReference type="SAM" id="MobiDB-lite"/>
    </source>
</evidence>
<gene>
    <name evidence="3" type="ORF">E6K76_12105</name>
</gene>
<organism evidence="3 4">
    <name type="scientific">Eiseniibacteriota bacterium</name>
    <dbReference type="NCBI Taxonomy" id="2212470"/>
    <lineage>
        <taxon>Bacteria</taxon>
        <taxon>Candidatus Eiseniibacteriota</taxon>
    </lineage>
</organism>
<protein>
    <submittedName>
        <fullName evidence="3">Uncharacterized protein</fullName>
    </submittedName>
</protein>
<evidence type="ECO:0000313" key="4">
    <source>
        <dbReference type="Proteomes" id="UP000316852"/>
    </source>
</evidence>
<keyword evidence="2" id="KW-0812">Transmembrane</keyword>
<sequence>MHEAVASPLEAWASFYVIVGSSAGALTGLQFVVMTLIAENMPRARGETISAFGTPNVVHFCAALLVASILSVPWNALRPAGLAVAGCGPLGVVYSAIVMRRALRQGEYQPVLEDWLWHTLLPALAYGSLLVAGLGLGRSYADALFVIAAAALLLVFIGIHNAWDTVTYVMARGGTREPAAELGADRAEAQRAGAETETASGDRVP</sequence>
<evidence type="ECO:0000256" key="2">
    <source>
        <dbReference type="SAM" id="Phobius"/>
    </source>
</evidence>